<evidence type="ECO:0000313" key="11">
    <source>
        <dbReference type="EMBL" id="KAJ7786232.1"/>
    </source>
</evidence>
<proteinExistence type="inferred from homology"/>
<feature type="repeat" description="Solcar" evidence="9">
    <location>
        <begin position="63"/>
        <end position="146"/>
    </location>
</feature>
<gene>
    <name evidence="11" type="ORF">B0H16DRAFT_1489733</name>
</gene>
<keyword evidence="3 10" id="KW-0813">Transport</keyword>
<feature type="repeat" description="Solcar" evidence="9">
    <location>
        <begin position="162"/>
        <end position="252"/>
    </location>
</feature>
<evidence type="ECO:0000256" key="9">
    <source>
        <dbReference type="PROSITE-ProRule" id="PRU00282"/>
    </source>
</evidence>
<sequence>MSLPISGSSSARQIRQVFSPSSAIVVRGERVGVLLSNLDDHIDPGPPVRRALMPNGLEGLREDLHAVGVVAGLASGLTKVAVGHGFDTVKTRVQLGPTNESALHVLVATIKREGVAGLYKGASPPAVGWAAIDSVLLGSLHTYRLFLLHNGMAEQTATGPRLTLLAHGLSGLLAGLTSAPLATPIELLKVRLQLQMQKSVSDRRFKGPIDCARQLVRSQGFLGLWTGLSGGLLYRSQFFVMFLSFEVCMRGLAKLNGTFLAPSVGIANLISGGAASVCFWTSALPLDRIKNQMMSHPYPLPYPETPSGARLSILSVAREIRANEGLRGFYRGLAPCLIRAFPANACAFFVYEGILRA</sequence>
<organism evidence="11 12">
    <name type="scientific">Mycena metata</name>
    <dbReference type="NCBI Taxonomy" id="1033252"/>
    <lineage>
        <taxon>Eukaryota</taxon>
        <taxon>Fungi</taxon>
        <taxon>Dikarya</taxon>
        <taxon>Basidiomycota</taxon>
        <taxon>Agaricomycotina</taxon>
        <taxon>Agaricomycetes</taxon>
        <taxon>Agaricomycetidae</taxon>
        <taxon>Agaricales</taxon>
        <taxon>Marasmiineae</taxon>
        <taxon>Mycenaceae</taxon>
        <taxon>Mycena</taxon>
    </lineage>
</organism>
<evidence type="ECO:0000256" key="10">
    <source>
        <dbReference type="RuleBase" id="RU000488"/>
    </source>
</evidence>
<evidence type="ECO:0000256" key="3">
    <source>
        <dbReference type="ARBA" id="ARBA00022448"/>
    </source>
</evidence>
<accession>A0AAD7KJ94</accession>
<dbReference type="GO" id="GO:1990575">
    <property type="term" value="P:mitochondrial L-ornithine transmembrane transport"/>
    <property type="evidence" value="ECO:0007669"/>
    <property type="project" value="TreeGrafter"/>
</dbReference>
<dbReference type="GO" id="GO:0000064">
    <property type="term" value="F:L-ornithine transmembrane transporter activity"/>
    <property type="evidence" value="ECO:0007669"/>
    <property type="project" value="TreeGrafter"/>
</dbReference>
<evidence type="ECO:0000256" key="8">
    <source>
        <dbReference type="ARBA" id="ARBA00023136"/>
    </source>
</evidence>
<comment type="subcellular location">
    <subcellularLocation>
        <location evidence="1">Mitochondrion membrane</location>
        <topology evidence="1">Multi-pass membrane protein</topology>
    </subcellularLocation>
</comment>
<dbReference type="EMBL" id="JARKIB010000001">
    <property type="protein sequence ID" value="KAJ7786232.1"/>
    <property type="molecule type" value="Genomic_DNA"/>
</dbReference>
<dbReference type="GO" id="GO:0031966">
    <property type="term" value="C:mitochondrial membrane"/>
    <property type="evidence" value="ECO:0007669"/>
    <property type="project" value="UniProtKB-SubCell"/>
</dbReference>
<keyword evidence="12" id="KW-1185">Reference proteome</keyword>
<keyword evidence="5" id="KW-0677">Repeat</keyword>
<evidence type="ECO:0000313" key="12">
    <source>
        <dbReference type="Proteomes" id="UP001215598"/>
    </source>
</evidence>
<keyword evidence="8 9" id="KW-0472">Membrane</keyword>
<protein>
    <submittedName>
        <fullName evidence="11">Mitochondrial carrier</fullName>
    </submittedName>
</protein>
<feature type="non-terminal residue" evidence="11">
    <location>
        <position position="1"/>
    </location>
</feature>
<feature type="repeat" description="Solcar" evidence="9">
    <location>
        <begin position="263"/>
        <end position="357"/>
    </location>
</feature>
<dbReference type="InterPro" id="IPR023395">
    <property type="entry name" value="MCP_dom_sf"/>
</dbReference>
<comment type="caution">
    <text evidence="11">The sequence shown here is derived from an EMBL/GenBank/DDBJ whole genome shotgun (WGS) entry which is preliminary data.</text>
</comment>
<dbReference type="PANTHER" id="PTHR45624:SF57">
    <property type="entry name" value="MITOCHONDRIAL SUBSTRATE CARRIER FAMILY PROTEIN L"/>
    <property type="match status" value="1"/>
</dbReference>
<dbReference type="InterPro" id="IPR018108">
    <property type="entry name" value="MCP_transmembrane"/>
</dbReference>
<evidence type="ECO:0000256" key="5">
    <source>
        <dbReference type="ARBA" id="ARBA00022737"/>
    </source>
</evidence>
<dbReference type="Gene3D" id="1.50.40.10">
    <property type="entry name" value="Mitochondrial carrier domain"/>
    <property type="match status" value="1"/>
</dbReference>
<keyword evidence="4 9" id="KW-0812">Transmembrane</keyword>
<dbReference type="AlphaFoldDB" id="A0AAD7KJ94"/>
<reference evidence="11" key="1">
    <citation type="submission" date="2023-03" db="EMBL/GenBank/DDBJ databases">
        <title>Massive genome expansion in bonnet fungi (Mycena s.s.) driven by repeated elements and novel gene families across ecological guilds.</title>
        <authorList>
            <consortium name="Lawrence Berkeley National Laboratory"/>
            <person name="Harder C.B."/>
            <person name="Miyauchi S."/>
            <person name="Viragh M."/>
            <person name="Kuo A."/>
            <person name="Thoen E."/>
            <person name="Andreopoulos B."/>
            <person name="Lu D."/>
            <person name="Skrede I."/>
            <person name="Drula E."/>
            <person name="Henrissat B."/>
            <person name="Morin E."/>
            <person name="Kohler A."/>
            <person name="Barry K."/>
            <person name="LaButti K."/>
            <person name="Morin E."/>
            <person name="Salamov A."/>
            <person name="Lipzen A."/>
            <person name="Mereny Z."/>
            <person name="Hegedus B."/>
            <person name="Baldrian P."/>
            <person name="Stursova M."/>
            <person name="Weitz H."/>
            <person name="Taylor A."/>
            <person name="Grigoriev I.V."/>
            <person name="Nagy L.G."/>
            <person name="Martin F."/>
            <person name="Kauserud H."/>
        </authorList>
    </citation>
    <scope>NUCLEOTIDE SEQUENCE</scope>
    <source>
        <strain evidence="11">CBHHK182m</strain>
    </source>
</reference>
<dbReference type="PANTHER" id="PTHR45624">
    <property type="entry name" value="MITOCHONDRIAL BASIC AMINO ACIDS TRANSPORTER-RELATED"/>
    <property type="match status" value="1"/>
</dbReference>
<dbReference type="Pfam" id="PF00153">
    <property type="entry name" value="Mito_carr"/>
    <property type="match status" value="3"/>
</dbReference>
<evidence type="ECO:0000256" key="1">
    <source>
        <dbReference type="ARBA" id="ARBA00004225"/>
    </source>
</evidence>
<evidence type="ECO:0000256" key="2">
    <source>
        <dbReference type="ARBA" id="ARBA00006375"/>
    </source>
</evidence>
<evidence type="ECO:0000256" key="7">
    <source>
        <dbReference type="ARBA" id="ARBA00023128"/>
    </source>
</evidence>
<dbReference type="InterPro" id="IPR050567">
    <property type="entry name" value="Mitochondrial_Carrier"/>
</dbReference>
<comment type="similarity">
    <text evidence="2 10">Belongs to the mitochondrial carrier (TC 2.A.29) family.</text>
</comment>
<dbReference type="Proteomes" id="UP001215598">
    <property type="component" value="Unassembled WGS sequence"/>
</dbReference>
<name>A0AAD7KJ94_9AGAR</name>
<keyword evidence="7" id="KW-0496">Mitochondrion</keyword>
<evidence type="ECO:0000256" key="4">
    <source>
        <dbReference type="ARBA" id="ARBA00022692"/>
    </source>
</evidence>
<evidence type="ECO:0000256" key="6">
    <source>
        <dbReference type="ARBA" id="ARBA00022989"/>
    </source>
</evidence>
<keyword evidence="6" id="KW-1133">Transmembrane helix</keyword>
<dbReference type="PROSITE" id="PS50920">
    <property type="entry name" value="SOLCAR"/>
    <property type="match status" value="3"/>
</dbReference>
<dbReference type="SUPFAM" id="SSF103506">
    <property type="entry name" value="Mitochondrial carrier"/>
    <property type="match status" value="1"/>
</dbReference>